<dbReference type="AlphaFoldDB" id="A0A317SDX3"/>
<keyword evidence="3" id="KW-1185">Reference proteome</keyword>
<sequence>MPTSSLSNLSRHHQRRSRADEPFLPDRDHAPAQVVKTKKLLQGRGLPIEVVDTILDFAEYWPVVSTITRYASEKTARSTYETGNSAHLLYSRTNPLPGEFKPEPTARDGAGEGSTTGQFIGHYQTRGQYPVRKIVFKTVSRDQGWTSNEGRGTYKGSWSWFEVHAERPKSIEAITSADPGPLVDAELITETRASDYYNPSWKRVSATKKGVTDENRSLTSNPEEKITWELQRNVHAGQDWKTHWVVWKHDGPDSGPVDESTGAGTGADLVRCLKPGDRINLVARAQFPGWQNCVRSAEIHVYYAI</sequence>
<reference evidence="2 3" key="1">
    <citation type="submission" date="2018-03" db="EMBL/GenBank/DDBJ databases">
        <title>Genomes of Pezizomycetes fungi and the evolution of truffles.</title>
        <authorList>
            <person name="Murat C."/>
            <person name="Payen T."/>
            <person name="Noel B."/>
            <person name="Kuo A."/>
            <person name="Martin F.M."/>
        </authorList>
    </citation>
    <scope>NUCLEOTIDE SEQUENCE [LARGE SCALE GENOMIC DNA]</scope>
    <source>
        <strain evidence="2">091103-1</strain>
    </source>
</reference>
<gene>
    <name evidence="2" type="ORF">C7212DRAFT_225527</name>
</gene>
<proteinExistence type="predicted"/>
<protein>
    <submittedName>
        <fullName evidence="2">Uncharacterized protein</fullName>
    </submittedName>
</protein>
<dbReference type="Proteomes" id="UP000246991">
    <property type="component" value="Unassembled WGS sequence"/>
</dbReference>
<comment type="caution">
    <text evidence="2">The sequence shown here is derived from an EMBL/GenBank/DDBJ whole genome shotgun (WGS) entry which is preliminary data.</text>
</comment>
<evidence type="ECO:0000256" key="1">
    <source>
        <dbReference type="SAM" id="MobiDB-lite"/>
    </source>
</evidence>
<feature type="compositionally biased region" description="Basic and acidic residues" evidence="1">
    <location>
        <begin position="17"/>
        <end position="30"/>
    </location>
</feature>
<dbReference type="EMBL" id="PYWC01000103">
    <property type="protein sequence ID" value="PWW72525.1"/>
    <property type="molecule type" value="Genomic_DNA"/>
</dbReference>
<name>A0A317SDX3_9PEZI</name>
<evidence type="ECO:0000313" key="2">
    <source>
        <dbReference type="EMBL" id="PWW72525.1"/>
    </source>
</evidence>
<dbReference type="STRING" id="42249.A0A317SDX3"/>
<dbReference type="OrthoDB" id="66095at2759"/>
<organism evidence="2 3">
    <name type="scientific">Tuber magnatum</name>
    <name type="common">white Piedmont truffle</name>
    <dbReference type="NCBI Taxonomy" id="42249"/>
    <lineage>
        <taxon>Eukaryota</taxon>
        <taxon>Fungi</taxon>
        <taxon>Dikarya</taxon>
        <taxon>Ascomycota</taxon>
        <taxon>Pezizomycotina</taxon>
        <taxon>Pezizomycetes</taxon>
        <taxon>Pezizales</taxon>
        <taxon>Tuberaceae</taxon>
        <taxon>Tuber</taxon>
    </lineage>
</organism>
<evidence type="ECO:0000313" key="3">
    <source>
        <dbReference type="Proteomes" id="UP000246991"/>
    </source>
</evidence>
<feature type="region of interest" description="Disordered" evidence="1">
    <location>
        <begin position="1"/>
        <end position="30"/>
    </location>
</feature>
<accession>A0A317SDX3</accession>